<gene>
    <name evidence="3" type="ORF">ANE_LOCUS6191</name>
</gene>
<reference evidence="3" key="1">
    <citation type="submission" date="2019-07" db="EMBL/GenBank/DDBJ databases">
        <authorList>
            <person name="Dittberner H."/>
        </authorList>
    </citation>
    <scope>NUCLEOTIDE SEQUENCE [LARGE SCALE GENOMIC DNA]</scope>
</reference>
<dbReference type="AlphaFoldDB" id="A0A565B253"/>
<feature type="region of interest" description="Disordered" evidence="2">
    <location>
        <begin position="45"/>
        <end position="109"/>
    </location>
</feature>
<evidence type="ECO:0000313" key="3">
    <source>
        <dbReference type="EMBL" id="VVA95746.1"/>
    </source>
</evidence>
<comment type="caution">
    <text evidence="3">The sequence shown here is derived from an EMBL/GenBank/DDBJ whole genome shotgun (WGS) entry which is preliminary data.</text>
</comment>
<feature type="coiled-coil region" evidence="1">
    <location>
        <begin position="1"/>
        <end position="45"/>
    </location>
</feature>
<name>A0A565B253_9BRAS</name>
<keyword evidence="1" id="KW-0175">Coiled coil</keyword>
<proteinExistence type="predicted"/>
<sequence>METLQLENESNQLRIDSLSTEVNQLQSVMEERELLIQQCKENEKNWTSKPQRQLMKSGGNRMRRSKKSSMLKRKRYSQNEGRERARSCLRSHIGDHLGLHPKLRPQKYW</sequence>
<evidence type="ECO:0000256" key="1">
    <source>
        <dbReference type="SAM" id="Coils"/>
    </source>
</evidence>
<feature type="compositionally biased region" description="Basic residues" evidence="2">
    <location>
        <begin position="99"/>
        <end position="109"/>
    </location>
</feature>
<protein>
    <submittedName>
        <fullName evidence="3">Uncharacterized protein</fullName>
    </submittedName>
</protein>
<feature type="compositionally biased region" description="Basic and acidic residues" evidence="2">
    <location>
        <begin position="80"/>
        <end position="98"/>
    </location>
</feature>
<accession>A0A565B253</accession>
<dbReference type="Proteomes" id="UP000489600">
    <property type="component" value="Unassembled WGS sequence"/>
</dbReference>
<keyword evidence="4" id="KW-1185">Reference proteome</keyword>
<dbReference type="OrthoDB" id="783434at2759"/>
<dbReference type="EMBL" id="CABITT030000002">
    <property type="protein sequence ID" value="VVA95746.1"/>
    <property type="molecule type" value="Genomic_DNA"/>
</dbReference>
<evidence type="ECO:0000313" key="4">
    <source>
        <dbReference type="Proteomes" id="UP000489600"/>
    </source>
</evidence>
<feature type="compositionally biased region" description="Basic residues" evidence="2">
    <location>
        <begin position="61"/>
        <end position="76"/>
    </location>
</feature>
<evidence type="ECO:0000256" key="2">
    <source>
        <dbReference type="SAM" id="MobiDB-lite"/>
    </source>
</evidence>
<organism evidence="3 4">
    <name type="scientific">Arabis nemorensis</name>
    <dbReference type="NCBI Taxonomy" id="586526"/>
    <lineage>
        <taxon>Eukaryota</taxon>
        <taxon>Viridiplantae</taxon>
        <taxon>Streptophyta</taxon>
        <taxon>Embryophyta</taxon>
        <taxon>Tracheophyta</taxon>
        <taxon>Spermatophyta</taxon>
        <taxon>Magnoliopsida</taxon>
        <taxon>eudicotyledons</taxon>
        <taxon>Gunneridae</taxon>
        <taxon>Pentapetalae</taxon>
        <taxon>rosids</taxon>
        <taxon>malvids</taxon>
        <taxon>Brassicales</taxon>
        <taxon>Brassicaceae</taxon>
        <taxon>Arabideae</taxon>
        <taxon>Arabis</taxon>
    </lineage>
</organism>